<accession>A8MA97</accession>
<name>A8MA97_CALMQ</name>
<dbReference type="InterPro" id="IPR018977">
    <property type="entry name" value="NurA_domain"/>
</dbReference>
<proteinExistence type="predicted"/>
<dbReference type="HOGENOM" id="CLU_904955_0_0_2"/>
<dbReference type="Proteomes" id="UP000001137">
    <property type="component" value="Chromosome"/>
</dbReference>
<organism evidence="2 3">
    <name type="scientific">Caldivirga maquilingensis (strain ATCC 700844 / DSM 13496 / JCM 10307 / IC-167)</name>
    <dbReference type="NCBI Taxonomy" id="397948"/>
    <lineage>
        <taxon>Archaea</taxon>
        <taxon>Thermoproteota</taxon>
        <taxon>Thermoprotei</taxon>
        <taxon>Thermoproteales</taxon>
        <taxon>Thermoproteaceae</taxon>
        <taxon>Caldivirga</taxon>
    </lineage>
</organism>
<keyword evidence="3" id="KW-1185">Reference proteome</keyword>
<reference evidence="2 3" key="1">
    <citation type="submission" date="2007-10" db="EMBL/GenBank/DDBJ databases">
        <title>Complete sequence of Caldivirga maquilingensis IC-167.</title>
        <authorList>
            <consortium name="US DOE Joint Genome Institute"/>
            <person name="Copeland A."/>
            <person name="Lucas S."/>
            <person name="Lapidus A."/>
            <person name="Barry K."/>
            <person name="Glavina del Rio T."/>
            <person name="Dalin E."/>
            <person name="Tice H."/>
            <person name="Pitluck S."/>
            <person name="Saunders E."/>
            <person name="Brettin T."/>
            <person name="Bruce D."/>
            <person name="Detter J.C."/>
            <person name="Han C."/>
            <person name="Schmutz J."/>
            <person name="Larimer F."/>
            <person name="Land M."/>
            <person name="Hauser L."/>
            <person name="Kyrpides N."/>
            <person name="Ivanova N."/>
            <person name="Biddle J.F."/>
            <person name="Zhang Z."/>
            <person name="Fitz-Gibbon S.T."/>
            <person name="Lowe T.M."/>
            <person name="Saltikov C."/>
            <person name="House C.H."/>
            <person name="Richardson P."/>
        </authorList>
    </citation>
    <scope>NUCLEOTIDE SEQUENCE [LARGE SCALE GENOMIC DNA]</scope>
    <source>
        <strain evidence="3">ATCC 700844 / DSM 13496 / JCM 10307 / IC-167</strain>
    </source>
</reference>
<feature type="domain" description="NurA" evidence="1">
    <location>
        <begin position="46"/>
        <end position="256"/>
    </location>
</feature>
<evidence type="ECO:0000313" key="2">
    <source>
        <dbReference type="EMBL" id="ABW01029.1"/>
    </source>
</evidence>
<dbReference type="GeneID" id="5709769"/>
<dbReference type="EMBL" id="CP000852">
    <property type="protein sequence ID" value="ABW01029.1"/>
    <property type="molecule type" value="Genomic_DNA"/>
</dbReference>
<dbReference type="KEGG" id="cma:Cmaq_0180"/>
<dbReference type="Pfam" id="PF09376">
    <property type="entry name" value="NurA"/>
    <property type="match status" value="1"/>
</dbReference>
<dbReference type="eggNOG" id="arCOG05577">
    <property type="taxonomic scope" value="Archaea"/>
</dbReference>
<gene>
    <name evidence="2" type="ordered locus">Cmaq_0180</name>
</gene>
<sequence length="298" mass="33202">MYTLESLIGGIYKLSEVELAQISTELDGLNIRDIIIEIKDNSSNDYNTAAVDSGFIPVKYLGVIIGLINVATVVLPSSVRSRFIVRMVDNLESLEEAAKLEEFNSAADLLKDHELVLMDGPLVVSDEESSKLNALINSALSTGHYVLSFTKEVRVNRVSSRLMGVRNQINEVALFFTLFERFREKESGSVLITVPVNVRSGVVGFYMQVNGGSPPVYVEASENVLKNPSVLGAVSLMMSRENYPIPLYVADKLSKVSDEVKRWFIMALLRMGEKGEVDPLLYRYIRDMLGYARGRSLY</sequence>
<dbReference type="SMART" id="SM00933">
    <property type="entry name" value="NurA"/>
    <property type="match status" value="1"/>
</dbReference>
<dbReference type="OrthoDB" id="26311at2157"/>
<protein>
    <recommendedName>
        <fullName evidence="1">NurA domain-containing protein</fullName>
    </recommendedName>
</protein>
<dbReference type="RefSeq" id="WP_012185249.1">
    <property type="nucleotide sequence ID" value="NC_009954.1"/>
</dbReference>
<evidence type="ECO:0000313" key="3">
    <source>
        <dbReference type="Proteomes" id="UP000001137"/>
    </source>
</evidence>
<dbReference type="AlphaFoldDB" id="A8MA97"/>
<evidence type="ECO:0000259" key="1">
    <source>
        <dbReference type="SMART" id="SM00933"/>
    </source>
</evidence>
<dbReference type="STRING" id="397948.Cmaq_0180"/>